<proteinExistence type="predicted"/>
<organism evidence="1 2">
    <name type="scientific">Gigaspora margarita</name>
    <dbReference type="NCBI Taxonomy" id="4874"/>
    <lineage>
        <taxon>Eukaryota</taxon>
        <taxon>Fungi</taxon>
        <taxon>Fungi incertae sedis</taxon>
        <taxon>Mucoromycota</taxon>
        <taxon>Glomeromycotina</taxon>
        <taxon>Glomeromycetes</taxon>
        <taxon>Diversisporales</taxon>
        <taxon>Gigasporaceae</taxon>
        <taxon>Gigaspora</taxon>
    </lineage>
</organism>
<accession>A0A8H4ALN1</accession>
<comment type="caution">
    <text evidence="1">The sequence shown here is derived from an EMBL/GenBank/DDBJ whole genome shotgun (WGS) entry which is preliminary data.</text>
</comment>
<evidence type="ECO:0000313" key="2">
    <source>
        <dbReference type="Proteomes" id="UP000439903"/>
    </source>
</evidence>
<gene>
    <name evidence="1" type="ORF">F8M41_018461</name>
</gene>
<protein>
    <submittedName>
        <fullName evidence="1">Uncharacterized protein</fullName>
    </submittedName>
</protein>
<reference evidence="1 2" key="1">
    <citation type="journal article" date="2019" name="Environ. Microbiol.">
        <title>At the nexus of three kingdoms: the genome of the mycorrhizal fungus Gigaspora margarita provides insights into plant, endobacterial and fungal interactions.</title>
        <authorList>
            <person name="Venice F."/>
            <person name="Ghignone S."/>
            <person name="Salvioli di Fossalunga A."/>
            <person name="Amselem J."/>
            <person name="Novero M."/>
            <person name="Xianan X."/>
            <person name="Sedzielewska Toro K."/>
            <person name="Morin E."/>
            <person name="Lipzen A."/>
            <person name="Grigoriev I.V."/>
            <person name="Henrissat B."/>
            <person name="Martin F.M."/>
            <person name="Bonfante P."/>
        </authorList>
    </citation>
    <scope>NUCLEOTIDE SEQUENCE [LARGE SCALE GENOMIC DNA]</scope>
    <source>
        <strain evidence="1 2">BEG34</strain>
    </source>
</reference>
<sequence>MEKLIVDYNINPNLKAYCEILETLQNHHVEDSQSVRRFIKILKWFCVDYELFLTTGWEERLQQSSFPTSQINLRLVSAVFLKHTNDKTSFCSSNIEKFNNQRQNIR</sequence>
<dbReference type="OrthoDB" id="2377383at2759"/>
<dbReference type="Proteomes" id="UP000439903">
    <property type="component" value="Unassembled WGS sequence"/>
</dbReference>
<dbReference type="AlphaFoldDB" id="A0A8H4ALN1"/>
<evidence type="ECO:0000313" key="1">
    <source>
        <dbReference type="EMBL" id="KAF0510171.1"/>
    </source>
</evidence>
<name>A0A8H4ALN1_GIGMA</name>
<keyword evidence="2" id="KW-1185">Reference proteome</keyword>
<dbReference type="EMBL" id="WTPW01000450">
    <property type="protein sequence ID" value="KAF0510171.1"/>
    <property type="molecule type" value="Genomic_DNA"/>
</dbReference>